<dbReference type="InterPro" id="IPR016135">
    <property type="entry name" value="UBQ-conjugating_enzyme/RWD"/>
</dbReference>
<dbReference type="GO" id="GO:0036503">
    <property type="term" value="P:ERAD pathway"/>
    <property type="evidence" value="ECO:0000318"/>
    <property type="project" value="GO_Central"/>
</dbReference>
<keyword evidence="2" id="KW-0472">Membrane</keyword>
<reference evidence="6" key="1">
    <citation type="submission" date="2012-12" db="EMBL/GenBank/DDBJ databases">
        <authorList>
            <person name="Hellsten U."/>
            <person name="Grimwood J."/>
            <person name="Chapman J.A."/>
            <person name="Shapiro H."/>
            <person name="Aerts A."/>
            <person name="Otillar R.P."/>
            <person name="Terry A.Y."/>
            <person name="Boore J.L."/>
            <person name="Simakov O."/>
            <person name="Marletaz F."/>
            <person name="Cho S.-J."/>
            <person name="Edsinger-Gonzales E."/>
            <person name="Havlak P."/>
            <person name="Kuo D.-H."/>
            <person name="Larsson T."/>
            <person name="Lv J."/>
            <person name="Arendt D."/>
            <person name="Savage R."/>
            <person name="Osoegawa K."/>
            <person name="de Jong P."/>
            <person name="Lindberg D.R."/>
            <person name="Seaver E.C."/>
            <person name="Weisblat D.A."/>
            <person name="Putnam N.H."/>
            <person name="Grigoriev I.V."/>
            <person name="Rokhsar D.S."/>
        </authorList>
    </citation>
    <scope>NUCLEOTIDE SEQUENCE</scope>
</reference>
<name>T1FRK3_HELRO</name>
<protein>
    <recommendedName>
        <fullName evidence="3">UBC core domain-containing protein</fullName>
    </recommendedName>
</protein>
<dbReference type="Proteomes" id="UP000015101">
    <property type="component" value="Unassembled WGS sequence"/>
</dbReference>
<dbReference type="CTD" id="20211450"/>
<evidence type="ECO:0000313" key="6">
    <source>
        <dbReference type="Proteomes" id="UP000015101"/>
    </source>
</evidence>
<dbReference type="OrthoDB" id="1158011at2759"/>
<accession>T1FRK3</accession>
<dbReference type="STRING" id="6412.T1FRK3"/>
<keyword evidence="2" id="KW-0812">Transmembrane</keyword>
<proteinExistence type="predicted"/>
<feature type="region of interest" description="Disordered" evidence="1">
    <location>
        <begin position="182"/>
        <end position="226"/>
    </location>
</feature>
<evidence type="ECO:0000313" key="4">
    <source>
        <dbReference type="EMBL" id="ESO11527.1"/>
    </source>
</evidence>
<feature type="compositionally biased region" description="Low complexity" evidence="1">
    <location>
        <begin position="192"/>
        <end position="223"/>
    </location>
</feature>
<keyword evidence="6" id="KW-1185">Reference proteome</keyword>
<dbReference type="InterPro" id="IPR050113">
    <property type="entry name" value="Ub_conjugating_enzyme"/>
</dbReference>
<feature type="transmembrane region" description="Helical" evidence="2">
    <location>
        <begin position="592"/>
        <end position="618"/>
    </location>
</feature>
<evidence type="ECO:0000259" key="3">
    <source>
        <dbReference type="PROSITE" id="PS50127"/>
    </source>
</evidence>
<dbReference type="GO" id="GO:0005634">
    <property type="term" value="C:nucleus"/>
    <property type="evidence" value="ECO:0000318"/>
    <property type="project" value="GO_Central"/>
</dbReference>
<feature type="domain" description="UBC core" evidence="3">
    <location>
        <begin position="10"/>
        <end position="162"/>
    </location>
</feature>
<dbReference type="PROSITE" id="PS50127">
    <property type="entry name" value="UBC_2"/>
    <property type="match status" value="1"/>
</dbReference>
<dbReference type="AlphaFoldDB" id="T1FRK3"/>
<dbReference type="GeneID" id="20211450"/>
<dbReference type="EnsemblMetazoa" id="HelroT189989">
    <property type="protein sequence ID" value="HelroP189989"/>
    <property type="gene ID" value="HelroG189989"/>
</dbReference>
<gene>
    <name evidence="5" type="primary">20211450</name>
    <name evidence="4" type="ORF">HELRODRAFT_189989</name>
</gene>
<dbReference type="RefSeq" id="XP_009010015.1">
    <property type="nucleotide sequence ID" value="XM_009011767.1"/>
</dbReference>
<dbReference type="FunFam" id="3.10.110.10:FF:000086">
    <property type="entry name" value="Ubiquitin-conjugating enzyme E2 J1"/>
    <property type="match status" value="1"/>
</dbReference>
<dbReference type="SMART" id="SM00212">
    <property type="entry name" value="UBCc"/>
    <property type="match status" value="1"/>
</dbReference>
<dbReference type="InParanoid" id="T1FRK3"/>
<dbReference type="GO" id="GO:0000209">
    <property type="term" value="P:protein polyubiquitination"/>
    <property type="evidence" value="ECO:0000318"/>
    <property type="project" value="GO_Central"/>
</dbReference>
<evidence type="ECO:0000256" key="2">
    <source>
        <dbReference type="SAM" id="Phobius"/>
    </source>
</evidence>
<organism evidence="5 6">
    <name type="scientific">Helobdella robusta</name>
    <name type="common">Californian leech</name>
    <dbReference type="NCBI Taxonomy" id="6412"/>
    <lineage>
        <taxon>Eukaryota</taxon>
        <taxon>Metazoa</taxon>
        <taxon>Spiralia</taxon>
        <taxon>Lophotrochozoa</taxon>
        <taxon>Annelida</taxon>
        <taxon>Clitellata</taxon>
        <taxon>Hirudinea</taxon>
        <taxon>Rhynchobdellida</taxon>
        <taxon>Glossiphoniidae</taxon>
        <taxon>Helobdella</taxon>
    </lineage>
</organism>
<dbReference type="eggNOG" id="KOG0428">
    <property type="taxonomic scope" value="Eukaryota"/>
</dbReference>
<dbReference type="OMA" id="SCWLASY"/>
<dbReference type="CDD" id="cd23799">
    <property type="entry name" value="UBCc_UBE2J"/>
    <property type="match status" value="1"/>
</dbReference>
<feature type="region of interest" description="Disordered" evidence="1">
    <location>
        <begin position="489"/>
        <end position="581"/>
    </location>
</feature>
<evidence type="ECO:0000256" key="1">
    <source>
        <dbReference type="SAM" id="MobiDB-lite"/>
    </source>
</evidence>
<reference evidence="4 6" key="2">
    <citation type="journal article" date="2013" name="Nature">
        <title>Insights into bilaterian evolution from three spiralian genomes.</title>
        <authorList>
            <person name="Simakov O."/>
            <person name="Marletaz F."/>
            <person name="Cho S.J."/>
            <person name="Edsinger-Gonzales E."/>
            <person name="Havlak P."/>
            <person name="Hellsten U."/>
            <person name="Kuo D.H."/>
            <person name="Larsson T."/>
            <person name="Lv J."/>
            <person name="Arendt D."/>
            <person name="Savage R."/>
            <person name="Osoegawa K."/>
            <person name="de Jong P."/>
            <person name="Grimwood J."/>
            <person name="Chapman J.A."/>
            <person name="Shapiro H."/>
            <person name="Aerts A."/>
            <person name="Otillar R.P."/>
            <person name="Terry A.Y."/>
            <person name="Boore J.L."/>
            <person name="Grigoriev I.V."/>
            <person name="Lindberg D.R."/>
            <person name="Seaver E.C."/>
            <person name="Weisblat D.A."/>
            <person name="Putnam N.H."/>
            <person name="Rokhsar D.S."/>
        </authorList>
    </citation>
    <scope>NUCLEOTIDE SEQUENCE</scope>
</reference>
<dbReference type="Gene3D" id="3.10.110.10">
    <property type="entry name" value="Ubiquitin Conjugating Enzyme"/>
    <property type="match status" value="1"/>
</dbReference>
<dbReference type="EMBL" id="AMQM01002442">
    <property type="status" value="NOT_ANNOTATED_CDS"/>
    <property type="molecule type" value="Genomic_DNA"/>
</dbReference>
<dbReference type="SUPFAM" id="SSF54495">
    <property type="entry name" value="UBC-like"/>
    <property type="match status" value="1"/>
</dbReference>
<reference evidence="5" key="3">
    <citation type="submission" date="2015-06" db="UniProtKB">
        <authorList>
            <consortium name="EnsemblMetazoa"/>
        </authorList>
    </citation>
    <scope>IDENTIFICATION</scope>
</reference>
<keyword evidence="2" id="KW-1133">Transmembrane helix</keyword>
<feature type="compositionally biased region" description="Low complexity" evidence="1">
    <location>
        <begin position="505"/>
        <end position="547"/>
    </location>
</feature>
<feature type="region of interest" description="Disordered" evidence="1">
    <location>
        <begin position="444"/>
        <end position="475"/>
    </location>
</feature>
<dbReference type="KEGG" id="hro:HELRODRAFT_189989"/>
<dbReference type="GO" id="GO:0061631">
    <property type="term" value="F:ubiquitin conjugating enzyme activity"/>
    <property type="evidence" value="ECO:0000318"/>
    <property type="project" value="GO_Central"/>
</dbReference>
<dbReference type="EMBL" id="KB095812">
    <property type="protein sequence ID" value="ESO11527.1"/>
    <property type="molecule type" value="Genomic_DNA"/>
</dbReference>
<feature type="compositionally biased region" description="Polar residues" evidence="1">
    <location>
        <begin position="464"/>
        <end position="475"/>
    </location>
</feature>
<dbReference type="PANTHER" id="PTHR24067">
    <property type="entry name" value="UBIQUITIN-CONJUGATING ENZYME E2"/>
    <property type="match status" value="1"/>
</dbReference>
<sequence>MEQSYNLRSPAVKRLMREAKELKDKTEQFSAHPLEDNLFEWHFTIRGPVDTEFENGLYHGRIVLPPDYPMKPPSIILLTPSGRFEVNRKICLSISGYHPETWQPSWSLRTALLGIIGFMPSHGNGAIGSLDYTPDERRILAKKSQDWKCPQCGPICNLVLPVTELSKKLNAEAKELGLQIKMQGEKTKTTESSETPPTTAATTRTTTSVAAPTSTSATGPSPAQNLQMPHQQQFFTAAAAQLNQHSTFPNIPLAPSFAFPYFGGAPPANSTPSQFSLLPHMPSQFPTSFLPPPPLLPPFFCPPFPPPPPLMTHQTPGTSTQQNVYGMPSYPFYMNPMFSSSDYYRQWPFPNTAATTATITAATATAADDASSGTTITATISAATSVISSTAWNYTSSTTTSVAASAARISTTASAGGVVVSSAANLGNSSSVVTTTAAAKMTTAKMTSTEATATTASAPEPVTKTTNVSLTNSSSKAVTTTAAANAATATTTLQSSSKLNEENKSASSSTAFSSTSSSSTAAATTSSPPPSTTSASTASASETSSSSNLRQRKQSLSTSAASTSPTNGSTPAAAARPIRTQQRRSARLLSGLIRMFAAGLLDFFIVIIAFAIFSLIGLRMLWMV</sequence>
<dbReference type="Pfam" id="PF00179">
    <property type="entry name" value="UQ_con"/>
    <property type="match status" value="1"/>
</dbReference>
<feature type="compositionally biased region" description="Low complexity" evidence="1">
    <location>
        <begin position="444"/>
        <end position="463"/>
    </location>
</feature>
<dbReference type="InterPro" id="IPR000608">
    <property type="entry name" value="UBC"/>
</dbReference>
<feature type="compositionally biased region" description="Low complexity" evidence="1">
    <location>
        <begin position="555"/>
        <end position="575"/>
    </location>
</feature>
<dbReference type="HOGENOM" id="CLU_438246_0_0_1"/>
<evidence type="ECO:0000313" key="5">
    <source>
        <dbReference type="EnsemblMetazoa" id="HelroP189989"/>
    </source>
</evidence>